<protein>
    <submittedName>
        <fullName evidence="1">Uncharacterized protein</fullName>
    </submittedName>
</protein>
<accession>A0A1V9GW15</accession>
<sequence>MPQAQEQVSWPTSHDGYREVRPDDLAWVLASRLDGQIPDEDLARVFVDGYSQAKDAFAKQDLLKTKLPAVKERLVDLTKTPFFRMSFVSAGSMAGKAAGATPDDFVQQEVRVWDYDFQAKAFPFSSQQCLQGEGYGSTVYEERGLRYSFAPWGRMQQPACQLKVEDEALARRIEQARTQLTLQTRETLYFRLTGERSAGGDMQAEVHRMDLALFETTNPYSSNKGYTPLADLTLTTPPPSSPQH</sequence>
<gene>
    <name evidence="1" type="ORF">IA54_012040</name>
</gene>
<comment type="caution">
    <text evidence="1">The sequence shown here is derived from an EMBL/GenBank/DDBJ whole genome shotgun (WGS) entry which is preliminary data.</text>
</comment>
<dbReference type="EMBL" id="JPUO02000208">
    <property type="protein sequence ID" value="OQP74745.1"/>
    <property type="molecule type" value="Genomic_DNA"/>
</dbReference>
<reference evidence="1 2" key="1">
    <citation type="journal article" date="2016" name="Plant Pathol.">
        <title>Genetic characterization of strains named as Xanthomonas axonopodis pv. dieffenbachiae leads to a taxonomic revision of the X. axonopodis species complex.</title>
        <authorList>
            <person name="Constantin E.C."/>
            <person name="Cleenwerck I."/>
            <person name="Maes M."/>
            <person name="Baeyen S."/>
            <person name="Van Malderghem C."/>
            <person name="De Vos P."/>
            <person name="Cottyn B."/>
        </authorList>
    </citation>
    <scope>NUCLEOTIDE SEQUENCE [LARGE SCALE GENOMIC DNA]</scope>
    <source>
        <strain evidence="2">LMG9055</strain>
    </source>
</reference>
<evidence type="ECO:0000313" key="1">
    <source>
        <dbReference type="EMBL" id="OQP74745.1"/>
    </source>
</evidence>
<dbReference type="AlphaFoldDB" id="A0A1V9GW15"/>
<dbReference type="Proteomes" id="UP000050343">
    <property type="component" value="Unassembled WGS sequence"/>
</dbReference>
<name>A0A1V9GW15_9XANT</name>
<proteinExistence type="predicted"/>
<reference evidence="1 2" key="2">
    <citation type="journal article" date="2017" name="Plant Pathol.">
        <title>Pathogenicity and virulence gene content of Xanthomonas strains infecting Araceae, formerly known as Xanthomonas axonopodis pv. dieffenbachiae.</title>
        <authorList>
            <person name="Constantin E.C."/>
            <person name="Haegeman A."/>
            <person name="Van Vaerenbergh J."/>
            <person name="Baeyen S."/>
            <person name="Van Malderghem C."/>
            <person name="Maes M."/>
            <person name="Cottyn B."/>
        </authorList>
    </citation>
    <scope>NUCLEOTIDE SEQUENCE [LARGE SCALE GENOMIC DNA]</scope>
    <source>
        <strain evidence="2">LMG9055</strain>
    </source>
</reference>
<organism evidence="1 2">
    <name type="scientific">Xanthomonas phaseoli pv. syngonii LMG 9055</name>
    <dbReference type="NCBI Taxonomy" id="1437878"/>
    <lineage>
        <taxon>Bacteria</taxon>
        <taxon>Pseudomonadati</taxon>
        <taxon>Pseudomonadota</taxon>
        <taxon>Gammaproteobacteria</taxon>
        <taxon>Lysobacterales</taxon>
        <taxon>Lysobacteraceae</taxon>
        <taxon>Xanthomonas</taxon>
    </lineage>
</organism>
<evidence type="ECO:0000313" key="2">
    <source>
        <dbReference type="Proteomes" id="UP000050343"/>
    </source>
</evidence>